<accession>A0A517T610</accession>
<evidence type="ECO:0000313" key="9">
    <source>
        <dbReference type="EMBL" id="QDT63798.1"/>
    </source>
</evidence>
<dbReference type="InterPro" id="IPR029063">
    <property type="entry name" value="SAM-dependent_MTases_sf"/>
</dbReference>
<dbReference type="PRINTS" id="PR00105">
    <property type="entry name" value="C5METTRFRASE"/>
</dbReference>
<evidence type="ECO:0000256" key="4">
    <source>
        <dbReference type="ARBA" id="ARBA00022747"/>
    </source>
</evidence>
<dbReference type="AlphaFoldDB" id="A0A517T610"/>
<name>A0A517T610_9PLAN</name>
<evidence type="ECO:0000256" key="1">
    <source>
        <dbReference type="ARBA" id="ARBA00022603"/>
    </source>
</evidence>
<dbReference type="Proteomes" id="UP000319976">
    <property type="component" value="Chromosome"/>
</dbReference>
<dbReference type="EC" id="2.1.1.37" evidence="8"/>
<dbReference type="Gene3D" id="3.90.120.30">
    <property type="match status" value="1"/>
</dbReference>
<dbReference type="Gene3D" id="3.40.50.150">
    <property type="entry name" value="Vaccinia Virus protein VP39"/>
    <property type="match status" value="1"/>
</dbReference>
<dbReference type="NCBIfam" id="TIGR00675">
    <property type="entry name" value="dcm"/>
    <property type="match status" value="1"/>
</dbReference>
<comment type="catalytic activity">
    <reaction evidence="5 8">
        <text>a 2'-deoxycytidine in DNA + S-adenosyl-L-methionine = a 5-methyl-2'-deoxycytidine in DNA + S-adenosyl-L-homocysteine + H(+)</text>
        <dbReference type="Rhea" id="RHEA:13681"/>
        <dbReference type="Rhea" id="RHEA-COMP:11369"/>
        <dbReference type="Rhea" id="RHEA-COMP:11370"/>
        <dbReference type="ChEBI" id="CHEBI:15378"/>
        <dbReference type="ChEBI" id="CHEBI:57856"/>
        <dbReference type="ChEBI" id="CHEBI:59789"/>
        <dbReference type="ChEBI" id="CHEBI:85452"/>
        <dbReference type="ChEBI" id="CHEBI:85454"/>
        <dbReference type="EC" id="2.1.1.37"/>
    </reaction>
</comment>
<organism evidence="9 10">
    <name type="scientific">Calycomorphotria hydatis</name>
    <dbReference type="NCBI Taxonomy" id="2528027"/>
    <lineage>
        <taxon>Bacteria</taxon>
        <taxon>Pseudomonadati</taxon>
        <taxon>Planctomycetota</taxon>
        <taxon>Planctomycetia</taxon>
        <taxon>Planctomycetales</taxon>
        <taxon>Planctomycetaceae</taxon>
        <taxon>Calycomorphotria</taxon>
    </lineage>
</organism>
<gene>
    <name evidence="9" type="primary">dcm</name>
    <name evidence="9" type="ORF">V22_10230</name>
</gene>
<dbReference type="REBASE" id="355809">
    <property type="entry name" value="M.PbaV22ORF10230P"/>
</dbReference>
<dbReference type="EMBL" id="CP036316">
    <property type="protein sequence ID" value="QDT63798.1"/>
    <property type="molecule type" value="Genomic_DNA"/>
</dbReference>
<dbReference type="PANTHER" id="PTHR46098:SF1">
    <property type="entry name" value="TRNA (CYTOSINE(38)-C(5))-METHYLTRANSFERASE"/>
    <property type="match status" value="1"/>
</dbReference>
<dbReference type="Pfam" id="PF00145">
    <property type="entry name" value="DNA_methylase"/>
    <property type="match status" value="1"/>
</dbReference>
<evidence type="ECO:0000256" key="3">
    <source>
        <dbReference type="ARBA" id="ARBA00022691"/>
    </source>
</evidence>
<protein>
    <recommendedName>
        <fullName evidence="8">Cytosine-specific methyltransferase</fullName>
        <ecNumber evidence="8">2.1.1.37</ecNumber>
    </recommendedName>
</protein>
<dbReference type="PROSITE" id="PS00094">
    <property type="entry name" value="C5_MTASE_1"/>
    <property type="match status" value="1"/>
</dbReference>
<comment type="similarity">
    <text evidence="6 7">Belongs to the class I-like SAM-binding methyltransferase superfamily. C5-methyltransferase family.</text>
</comment>
<dbReference type="CDD" id="cd00315">
    <property type="entry name" value="Cyt_C5_DNA_methylase"/>
    <property type="match status" value="1"/>
</dbReference>
<reference evidence="9 10" key="1">
    <citation type="submission" date="2019-02" db="EMBL/GenBank/DDBJ databases">
        <title>Deep-cultivation of Planctomycetes and their phenomic and genomic characterization uncovers novel biology.</title>
        <authorList>
            <person name="Wiegand S."/>
            <person name="Jogler M."/>
            <person name="Boedeker C."/>
            <person name="Pinto D."/>
            <person name="Vollmers J."/>
            <person name="Rivas-Marin E."/>
            <person name="Kohn T."/>
            <person name="Peeters S.H."/>
            <person name="Heuer A."/>
            <person name="Rast P."/>
            <person name="Oberbeckmann S."/>
            <person name="Bunk B."/>
            <person name="Jeske O."/>
            <person name="Meyerdierks A."/>
            <person name="Storesund J.E."/>
            <person name="Kallscheuer N."/>
            <person name="Luecker S."/>
            <person name="Lage O.M."/>
            <person name="Pohl T."/>
            <person name="Merkel B.J."/>
            <person name="Hornburger P."/>
            <person name="Mueller R.-W."/>
            <person name="Bruemmer F."/>
            <person name="Labrenz M."/>
            <person name="Spormann A.M."/>
            <person name="Op den Camp H."/>
            <person name="Overmann J."/>
            <person name="Amann R."/>
            <person name="Jetten M.S.M."/>
            <person name="Mascher T."/>
            <person name="Medema M.H."/>
            <person name="Devos D.P."/>
            <person name="Kaster A.-K."/>
            <person name="Ovreas L."/>
            <person name="Rohde M."/>
            <person name="Galperin M.Y."/>
            <person name="Jogler C."/>
        </authorList>
    </citation>
    <scope>NUCLEOTIDE SEQUENCE [LARGE SCALE GENOMIC DNA]</scope>
    <source>
        <strain evidence="9 10">V22</strain>
    </source>
</reference>
<keyword evidence="4" id="KW-0680">Restriction system</keyword>
<dbReference type="KEGG" id="chya:V22_10230"/>
<keyword evidence="3 6" id="KW-0949">S-adenosyl-L-methionine</keyword>
<feature type="active site" evidence="6">
    <location>
        <position position="182"/>
    </location>
</feature>
<evidence type="ECO:0000256" key="8">
    <source>
        <dbReference type="RuleBase" id="RU000417"/>
    </source>
</evidence>
<dbReference type="SUPFAM" id="SSF53335">
    <property type="entry name" value="S-adenosyl-L-methionine-dependent methyltransferases"/>
    <property type="match status" value="1"/>
</dbReference>
<dbReference type="InterPro" id="IPR001525">
    <property type="entry name" value="C5_MeTfrase"/>
</dbReference>
<evidence type="ECO:0000256" key="5">
    <source>
        <dbReference type="ARBA" id="ARBA00047422"/>
    </source>
</evidence>
<evidence type="ECO:0000313" key="10">
    <source>
        <dbReference type="Proteomes" id="UP000319976"/>
    </source>
</evidence>
<keyword evidence="10" id="KW-1185">Reference proteome</keyword>
<dbReference type="PROSITE" id="PS51679">
    <property type="entry name" value="SAM_MT_C5"/>
    <property type="match status" value="1"/>
</dbReference>
<proteinExistence type="inferred from homology"/>
<dbReference type="InterPro" id="IPR018117">
    <property type="entry name" value="C5_DNA_meth_AS"/>
</dbReference>
<dbReference type="PANTHER" id="PTHR46098">
    <property type="entry name" value="TRNA (CYTOSINE(38)-C(5))-METHYLTRANSFERASE"/>
    <property type="match status" value="1"/>
</dbReference>
<sequence length="448" mass="50500">MDSRILSITSSAIAHGRLGIRDCGKDFFPADSFGKPSRTDGMGDQLRLHVAGLGETIETDIPTDRAGRPRWFFRSRSWVKQFIAEHGLQAGSKILLLRLSDNEYFVAPSFEHIRFVDLFAGIGGMRIGFESAGGRCVFSSEWDKHSQKTYFSNFKDLPAGDIKAIDAKSIPDHEILVGGFPCQPFSIAGVSKKRALGQAHGFECRTQGTLFFDVARIIETKQPDAFLLENVKNLRSHDRGRTFKVITETLEQELGYYIHHAVIDAGNVLPQHRERIFIVGTREPLEFQFPTDRELKNYRLASKLGDILDRTVPTKYTLTDHLWKYLQDYAEKHRAKGNGFGFGLCDRDTTTRTLSARYYKDGSEILIEQKGKNPRRLTPRECARLMGFPDTFDIPVSDTQAYKQFGNSVAVPIVRAVADRLVLALRTRRMSQQISRQATLEFAGGKVG</sequence>
<evidence type="ECO:0000256" key="7">
    <source>
        <dbReference type="RuleBase" id="RU000416"/>
    </source>
</evidence>
<evidence type="ECO:0000256" key="2">
    <source>
        <dbReference type="ARBA" id="ARBA00022679"/>
    </source>
</evidence>
<keyword evidence="1 6" id="KW-0489">Methyltransferase</keyword>
<dbReference type="InterPro" id="IPR050750">
    <property type="entry name" value="C5-MTase"/>
</dbReference>
<dbReference type="GO" id="GO:0009307">
    <property type="term" value="P:DNA restriction-modification system"/>
    <property type="evidence" value="ECO:0007669"/>
    <property type="project" value="UniProtKB-KW"/>
</dbReference>
<keyword evidence="2 6" id="KW-0808">Transferase</keyword>
<dbReference type="GO" id="GO:0003886">
    <property type="term" value="F:DNA (cytosine-5-)-methyltransferase activity"/>
    <property type="evidence" value="ECO:0007669"/>
    <property type="project" value="UniProtKB-EC"/>
</dbReference>
<evidence type="ECO:0000256" key="6">
    <source>
        <dbReference type="PROSITE-ProRule" id="PRU01016"/>
    </source>
</evidence>
<dbReference type="GO" id="GO:0032259">
    <property type="term" value="P:methylation"/>
    <property type="evidence" value="ECO:0007669"/>
    <property type="project" value="UniProtKB-KW"/>
</dbReference>